<keyword evidence="3" id="KW-1185">Reference proteome</keyword>
<evidence type="ECO:0000313" key="2">
    <source>
        <dbReference type="EMBL" id="SIS82263.1"/>
    </source>
</evidence>
<feature type="region of interest" description="Disordered" evidence="1">
    <location>
        <begin position="178"/>
        <end position="231"/>
    </location>
</feature>
<dbReference type="STRING" id="407234.SAMN05421795_10644"/>
<feature type="compositionally biased region" description="Basic and acidic residues" evidence="1">
    <location>
        <begin position="213"/>
        <end position="231"/>
    </location>
</feature>
<feature type="compositionally biased region" description="Basic and acidic residues" evidence="1">
    <location>
        <begin position="120"/>
        <end position="133"/>
    </location>
</feature>
<organism evidence="2 3">
    <name type="scientific">Phaeovulum vinaykumarii</name>
    <dbReference type="NCBI Taxonomy" id="407234"/>
    <lineage>
        <taxon>Bacteria</taxon>
        <taxon>Pseudomonadati</taxon>
        <taxon>Pseudomonadota</taxon>
        <taxon>Alphaproteobacteria</taxon>
        <taxon>Rhodobacterales</taxon>
        <taxon>Paracoccaceae</taxon>
        <taxon>Phaeovulum</taxon>
    </lineage>
</organism>
<dbReference type="AlphaFoldDB" id="A0A1N7M8B6"/>
<protein>
    <submittedName>
        <fullName evidence="2">Uncharacterized protein</fullName>
    </submittedName>
</protein>
<feature type="region of interest" description="Disordered" evidence="1">
    <location>
        <begin position="111"/>
        <end position="139"/>
    </location>
</feature>
<reference evidence="3" key="1">
    <citation type="submission" date="2017-01" db="EMBL/GenBank/DDBJ databases">
        <authorList>
            <person name="Varghese N."/>
            <person name="Submissions S."/>
        </authorList>
    </citation>
    <scope>NUCLEOTIDE SEQUENCE [LARGE SCALE GENOMIC DNA]</scope>
    <source>
        <strain evidence="3">DSM 18714</strain>
    </source>
</reference>
<evidence type="ECO:0000313" key="3">
    <source>
        <dbReference type="Proteomes" id="UP000186098"/>
    </source>
</evidence>
<dbReference type="EMBL" id="FTOM01000006">
    <property type="protein sequence ID" value="SIS82263.1"/>
    <property type="molecule type" value="Genomic_DNA"/>
</dbReference>
<evidence type="ECO:0000256" key="1">
    <source>
        <dbReference type="SAM" id="MobiDB-lite"/>
    </source>
</evidence>
<gene>
    <name evidence="2" type="ORF">SAMN05421795_10644</name>
</gene>
<sequence>MQAESVWLGPLRGPVRLGMADVKGRMHVGPHQQVERLGGKVLERGAVLHPGIVDQDVERRLGVKSVDGGAHGRPVGLVEGQRVHPVAFGAQPLGRSPQPVGVARIQHHLRAGLGQPARKRQPDAHRRAGDKRGAPGQIEQVHVSPPGPFAPAPFVLRAGSGPPKWYAILVVLHPVPPDGGRARGGRRRPMKALVAHGPRDLRLETVAPGRPGPGRDAHRAGARRDLRIGPA</sequence>
<dbReference type="Proteomes" id="UP000186098">
    <property type="component" value="Unassembled WGS sequence"/>
</dbReference>
<proteinExistence type="predicted"/>
<accession>A0A1N7M8B6</accession>
<name>A0A1N7M8B6_9RHOB</name>